<accession>A0A1I5X177</accession>
<reference evidence="3" key="1">
    <citation type="submission" date="2016-10" db="EMBL/GenBank/DDBJ databases">
        <authorList>
            <person name="Varghese N."/>
            <person name="Submissions S."/>
        </authorList>
    </citation>
    <scope>NUCLEOTIDE SEQUENCE [LARGE SCALE GENOMIC DNA]</scope>
    <source>
        <strain evidence="3">P18</strain>
    </source>
</reference>
<dbReference type="EMBL" id="FOXO01000027">
    <property type="protein sequence ID" value="SFQ25688.1"/>
    <property type="molecule type" value="Genomic_DNA"/>
</dbReference>
<dbReference type="CDD" id="cd02440">
    <property type="entry name" value="AdoMet_MTases"/>
    <property type="match status" value="1"/>
</dbReference>
<dbReference type="AlphaFoldDB" id="A0A1I5X177"/>
<dbReference type="Proteomes" id="UP000182624">
    <property type="component" value="Unassembled WGS sequence"/>
</dbReference>
<dbReference type="Pfam" id="PF08241">
    <property type="entry name" value="Methyltransf_11"/>
    <property type="match status" value="1"/>
</dbReference>
<dbReference type="GO" id="GO:0008757">
    <property type="term" value="F:S-adenosylmethionine-dependent methyltransferase activity"/>
    <property type="evidence" value="ECO:0007669"/>
    <property type="project" value="InterPro"/>
</dbReference>
<dbReference type="InterPro" id="IPR013216">
    <property type="entry name" value="Methyltransf_11"/>
</dbReference>
<dbReference type="GO" id="GO:0032259">
    <property type="term" value="P:methylation"/>
    <property type="evidence" value="ECO:0007669"/>
    <property type="project" value="UniProtKB-KW"/>
</dbReference>
<dbReference type="SUPFAM" id="SSF53335">
    <property type="entry name" value="S-adenosyl-L-methionine-dependent methyltransferases"/>
    <property type="match status" value="1"/>
</dbReference>
<name>A0A1I5X177_9FIRM</name>
<keyword evidence="2" id="KW-0808">Transferase</keyword>
<gene>
    <name evidence="2" type="ORF">SAMN04487928_12727</name>
</gene>
<evidence type="ECO:0000259" key="1">
    <source>
        <dbReference type="Pfam" id="PF08241"/>
    </source>
</evidence>
<keyword evidence="2" id="KW-0489">Methyltransferase</keyword>
<feature type="domain" description="Methyltransferase type 11" evidence="1">
    <location>
        <begin position="40"/>
        <end position="134"/>
    </location>
</feature>
<organism evidence="2 3">
    <name type="scientific">Butyrivibrio proteoclasticus</name>
    <dbReference type="NCBI Taxonomy" id="43305"/>
    <lineage>
        <taxon>Bacteria</taxon>
        <taxon>Bacillati</taxon>
        <taxon>Bacillota</taxon>
        <taxon>Clostridia</taxon>
        <taxon>Lachnospirales</taxon>
        <taxon>Lachnospiraceae</taxon>
        <taxon>Butyrivibrio</taxon>
    </lineage>
</organism>
<dbReference type="PANTHER" id="PTHR43591">
    <property type="entry name" value="METHYLTRANSFERASE"/>
    <property type="match status" value="1"/>
</dbReference>
<protein>
    <submittedName>
        <fullName evidence="2">Methyltransferase domain-containing protein</fullName>
    </submittedName>
</protein>
<evidence type="ECO:0000313" key="2">
    <source>
        <dbReference type="EMBL" id="SFQ25688.1"/>
    </source>
</evidence>
<keyword evidence="3" id="KW-1185">Reference proteome</keyword>
<dbReference type="OrthoDB" id="9808140at2"/>
<dbReference type="InterPro" id="IPR029063">
    <property type="entry name" value="SAM-dependent_MTases_sf"/>
</dbReference>
<evidence type="ECO:0000313" key="3">
    <source>
        <dbReference type="Proteomes" id="UP000182624"/>
    </source>
</evidence>
<proteinExistence type="predicted"/>
<sequence>MFWDMVSPLYDLFENIYNSKVYTGTGKKVAELIEPSDEVLECACGTGAISIFIAQKCKRLVATDFATGMLKKAAKKCRNYSNTTFKKADITNIKCKGGCFDKAVAGNVIHLLSEPEKALHELWRVVKPGGKIIIPTYINMSKGTGTAAVKFITLLGADFKRQFDLDSYKKFFADKGYSDVEYHVIDGRMPCAIAVITKKS</sequence>
<dbReference type="Gene3D" id="3.40.50.150">
    <property type="entry name" value="Vaccinia Virus protein VP39"/>
    <property type="match status" value="1"/>
</dbReference>